<proteinExistence type="inferred from homology"/>
<dbReference type="Gene3D" id="3.30.420.80">
    <property type="entry name" value="Ribosomal protein S11"/>
    <property type="match status" value="1"/>
</dbReference>
<accession>A0A4Y5P3P7</accession>
<dbReference type="AlphaFoldDB" id="A0A4Y5P3P7"/>
<keyword evidence="5" id="KW-0150">Chloroplast</keyword>
<geneLocation type="chloroplast" evidence="5"/>
<keyword evidence="3 4" id="KW-0687">Ribonucleoprotein</keyword>
<evidence type="ECO:0000256" key="1">
    <source>
        <dbReference type="ARBA" id="ARBA00006194"/>
    </source>
</evidence>
<comment type="similarity">
    <text evidence="1 4">Belongs to the universal ribosomal protein uS11 family.</text>
</comment>
<dbReference type="PANTHER" id="PTHR11759">
    <property type="entry name" value="40S RIBOSOMAL PROTEIN S14/30S RIBOSOMAL PROTEIN S11"/>
    <property type="match status" value="1"/>
</dbReference>
<dbReference type="RefSeq" id="YP_009667513.1">
    <property type="nucleotide sequence ID" value="NC_043776.1"/>
</dbReference>
<dbReference type="InterPro" id="IPR036967">
    <property type="entry name" value="Ribosomal_uS11_sf"/>
</dbReference>
<dbReference type="NCBIfam" id="NF003698">
    <property type="entry name" value="PRK05309.1"/>
    <property type="match status" value="1"/>
</dbReference>
<dbReference type="PIRSF" id="PIRSF002131">
    <property type="entry name" value="Ribosomal_S11"/>
    <property type="match status" value="1"/>
</dbReference>
<evidence type="ECO:0000256" key="2">
    <source>
        <dbReference type="ARBA" id="ARBA00022980"/>
    </source>
</evidence>
<dbReference type="GO" id="GO:0009507">
    <property type="term" value="C:chloroplast"/>
    <property type="evidence" value="ECO:0007669"/>
    <property type="project" value="UniProtKB-SubCell"/>
</dbReference>
<dbReference type="EMBL" id="MK580484">
    <property type="protein sequence ID" value="QCW57816.1"/>
    <property type="molecule type" value="Genomic_DNA"/>
</dbReference>
<evidence type="ECO:0000256" key="4">
    <source>
        <dbReference type="HAMAP-Rule" id="MF_01310"/>
    </source>
</evidence>
<evidence type="ECO:0000256" key="3">
    <source>
        <dbReference type="ARBA" id="ARBA00023274"/>
    </source>
</evidence>
<dbReference type="InterPro" id="IPR001971">
    <property type="entry name" value="Ribosomal_uS11"/>
</dbReference>
<dbReference type="GO" id="GO:1990904">
    <property type="term" value="C:ribonucleoprotein complex"/>
    <property type="evidence" value="ECO:0007669"/>
    <property type="project" value="UniProtKB-KW"/>
</dbReference>
<comment type="subunit">
    <text evidence="4">Part of the 30S ribosomal subunit.</text>
</comment>
<protein>
    <recommendedName>
        <fullName evidence="4">Small ribosomal subunit protein uS11c</fullName>
    </recommendedName>
</protein>
<keyword evidence="4" id="KW-0699">rRNA-binding</keyword>
<dbReference type="GO" id="GO:0019843">
    <property type="term" value="F:rRNA binding"/>
    <property type="evidence" value="ECO:0007669"/>
    <property type="project" value="UniProtKB-UniRule"/>
</dbReference>
<dbReference type="GeneID" id="40872517"/>
<dbReference type="HAMAP" id="MF_01310">
    <property type="entry name" value="Ribosomal_uS11"/>
    <property type="match status" value="1"/>
</dbReference>
<gene>
    <name evidence="4 5" type="primary">rps11</name>
</gene>
<dbReference type="Pfam" id="PF00411">
    <property type="entry name" value="Ribosomal_S11"/>
    <property type="match status" value="1"/>
</dbReference>
<keyword evidence="5" id="KW-0934">Plastid</keyword>
<dbReference type="SUPFAM" id="SSF53137">
    <property type="entry name" value="Translational machinery components"/>
    <property type="match status" value="1"/>
</dbReference>
<dbReference type="GO" id="GO:0005840">
    <property type="term" value="C:ribosome"/>
    <property type="evidence" value="ECO:0007669"/>
    <property type="project" value="UniProtKB-KW"/>
</dbReference>
<sequence>MKKKKKKKHEIAIAHIKATFNNTLVTITDERGNVVARSSGGSCGFKGARKSTPYAGERATKDVIKKAGFYKFRVIIKGTGPGRESALRAFKSRVIRLQSITDKNSISHNGCRPPKRRRV</sequence>
<name>A0A4Y5P3P7_9CHLO</name>
<dbReference type="GO" id="GO:0006412">
    <property type="term" value="P:translation"/>
    <property type="evidence" value="ECO:0007669"/>
    <property type="project" value="UniProtKB-UniRule"/>
</dbReference>
<organism evidence="5">
    <name type="scientific">Trentepohlia odorata</name>
    <dbReference type="NCBI Taxonomy" id="2576626"/>
    <lineage>
        <taxon>Eukaryota</taxon>
        <taxon>Viridiplantae</taxon>
        <taxon>Chlorophyta</taxon>
        <taxon>core chlorophytes</taxon>
        <taxon>Ulvophyceae</taxon>
        <taxon>TCBD clade</taxon>
        <taxon>Trentepohliales</taxon>
        <taxon>Trentepohliaceae</taxon>
        <taxon>Trentepohlia</taxon>
    </lineage>
</organism>
<keyword evidence="2 4" id="KW-0689">Ribosomal protein</keyword>
<dbReference type="GO" id="GO:0003735">
    <property type="term" value="F:structural constituent of ribosome"/>
    <property type="evidence" value="ECO:0007669"/>
    <property type="project" value="InterPro"/>
</dbReference>
<evidence type="ECO:0000313" key="5">
    <source>
        <dbReference type="EMBL" id="QCW57816.1"/>
    </source>
</evidence>
<keyword evidence="4" id="KW-0694">RNA-binding</keyword>
<comment type="subcellular location">
    <subcellularLocation>
        <location evidence="4">Plastid</location>
        <location evidence="4">Chloroplast</location>
    </subcellularLocation>
</comment>
<reference evidence="5" key="1">
    <citation type="journal article" date="2019" name="Int. J. Mol. Sci.">
        <title>Characterization of the Chloroplast Genome of Trentepohlia odorata (Trentepohliales, Chlorophyta), and Discussion of its Taxonomy.</title>
        <authorList>
            <person name="Zhu H."/>
            <person name="Hu Y."/>
            <person name="Liu F."/>
            <person name="Hu Z."/>
            <person name="Liu G."/>
        </authorList>
    </citation>
    <scope>NUCLEOTIDE SEQUENCE</scope>
</reference>